<organism evidence="1 2">
    <name type="scientific">Bugula neritina</name>
    <name type="common">Brown bryozoan</name>
    <name type="synonym">Sertularia neritina</name>
    <dbReference type="NCBI Taxonomy" id="10212"/>
    <lineage>
        <taxon>Eukaryota</taxon>
        <taxon>Metazoa</taxon>
        <taxon>Spiralia</taxon>
        <taxon>Lophotrochozoa</taxon>
        <taxon>Bryozoa</taxon>
        <taxon>Gymnolaemata</taxon>
        <taxon>Cheilostomatida</taxon>
        <taxon>Flustrina</taxon>
        <taxon>Buguloidea</taxon>
        <taxon>Bugulidae</taxon>
        <taxon>Bugula</taxon>
    </lineage>
</organism>
<evidence type="ECO:0000313" key="2">
    <source>
        <dbReference type="Proteomes" id="UP000593567"/>
    </source>
</evidence>
<reference evidence="1" key="1">
    <citation type="submission" date="2020-06" db="EMBL/GenBank/DDBJ databases">
        <title>Draft genome of Bugula neritina, a colonial animal packing powerful symbionts and potential medicines.</title>
        <authorList>
            <person name="Rayko M."/>
        </authorList>
    </citation>
    <scope>NUCLEOTIDE SEQUENCE [LARGE SCALE GENOMIC DNA]</scope>
    <source>
        <strain evidence="1">Kwan_BN1</strain>
    </source>
</reference>
<comment type="caution">
    <text evidence="1">The sequence shown here is derived from an EMBL/GenBank/DDBJ whole genome shotgun (WGS) entry which is preliminary data.</text>
</comment>
<name>A0A7J7JPH6_BUGNE</name>
<dbReference type="EMBL" id="VXIV02001973">
    <property type="protein sequence ID" value="KAF6028239.1"/>
    <property type="molecule type" value="Genomic_DNA"/>
</dbReference>
<accession>A0A7J7JPH6</accession>
<protein>
    <submittedName>
        <fullName evidence="1">Uncharacterized protein</fullName>
    </submittedName>
</protein>
<sequence>MYPDFSNFRDKLAKRSIFTAEEMCAAIFDDTRVSLLAGGVTHSDSAESLTVRLCYVNFDGEAALTASKRIGLETAIENEFVLEYCSATVEAIEELTRWCTKLQES</sequence>
<evidence type="ECO:0000313" key="1">
    <source>
        <dbReference type="EMBL" id="KAF6028239.1"/>
    </source>
</evidence>
<keyword evidence="2" id="KW-1185">Reference proteome</keyword>
<gene>
    <name evidence="1" type="ORF">EB796_013465</name>
</gene>
<dbReference type="AlphaFoldDB" id="A0A7J7JPH6"/>
<proteinExistence type="predicted"/>
<dbReference type="Proteomes" id="UP000593567">
    <property type="component" value="Unassembled WGS sequence"/>
</dbReference>
<dbReference type="OrthoDB" id="7042322at2759"/>